<protein>
    <submittedName>
        <fullName evidence="1">Uncharacterized protein</fullName>
    </submittedName>
</protein>
<keyword evidence="2" id="KW-1185">Reference proteome</keyword>
<dbReference type="EMBL" id="CP000270">
    <property type="protein sequence ID" value="ABE32707.1"/>
    <property type="molecule type" value="Genomic_DNA"/>
</dbReference>
<accession>Q13T82</accession>
<evidence type="ECO:0000313" key="2">
    <source>
        <dbReference type="Proteomes" id="UP000001817"/>
    </source>
</evidence>
<dbReference type="KEGG" id="bxe:Bxe_A0225"/>
<gene>
    <name evidence="1" type="ORF">Bxe_A0225</name>
</gene>
<sequence>MTSRHCFDIRNHVAQVPRYEVDGVMRALASATVGLVGVAAAGGAGVCPAAGDGETEDFIGSNLCGHARELGLLAKEWPGDYPAGTVGCPIGG</sequence>
<proteinExistence type="predicted"/>
<dbReference type="STRING" id="266265.Bxe_A0225"/>
<dbReference type="AlphaFoldDB" id="Q13T82"/>
<dbReference type="Proteomes" id="UP000001817">
    <property type="component" value="Chromosome 1"/>
</dbReference>
<organism evidence="1 2">
    <name type="scientific">Paraburkholderia xenovorans (strain LB400)</name>
    <dbReference type="NCBI Taxonomy" id="266265"/>
    <lineage>
        <taxon>Bacteria</taxon>
        <taxon>Pseudomonadati</taxon>
        <taxon>Pseudomonadota</taxon>
        <taxon>Betaproteobacteria</taxon>
        <taxon>Burkholderiales</taxon>
        <taxon>Burkholderiaceae</taxon>
        <taxon>Paraburkholderia</taxon>
    </lineage>
</organism>
<reference evidence="1 2" key="1">
    <citation type="journal article" date="2006" name="Proc. Natl. Acad. Sci. U.S.A.">
        <title>Burkholderia xenovorans LB400 harbors a multi-replicon, 9.73-Mbp genome shaped for versatility.</title>
        <authorList>
            <person name="Chain P.S."/>
            <person name="Denef V.J."/>
            <person name="Konstantinidis K.T."/>
            <person name="Vergez L.M."/>
            <person name="Agullo L."/>
            <person name="Reyes V.L."/>
            <person name="Hauser L."/>
            <person name="Cordova M."/>
            <person name="Gomez L."/>
            <person name="Gonzalez M."/>
            <person name="Land M."/>
            <person name="Lao V."/>
            <person name="Larimer F."/>
            <person name="LiPuma J.J."/>
            <person name="Mahenthiralingam E."/>
            <person name="Malfatti S.A."/>
            <person name="Marx C.J."/>
            <person name="Parnell J.J."/>
            <person name="Ramette A."/>
            <person name="Richardson P."/>
            <person name="Seeger M."/>
            <person name="Smith D."/>
            <person name="Spilker T."/>
            <person name="Sul W.J."/>
            <person name="Tsoi T.V."/>
            <person name="Ulrich L.E."/>
            <person name="Zhulin I.B."/>
            <person name="Tiedje J.M."/>
        </authorList>
    </citation>
    <scope>NUCLEOTIDE SEQUENCE [LARGE SCALE GENOMIC DNA]</scope>
    <source>
        <strain evidence="1 2">LB400</strain>
    </source>
</reference>
<evidence type="ECO:0000313" key="1">
    <source>
        <dbReference type="EMBL" id="ABE32707.1"/>
    </source>
</evidence>
<name>Q13T82_PARXL</name>